<dbReference type="Pfam" id="PF02558">
    <property type="entry name" value="ApbA"/>
    <property type="match status" value="1"/>
</dbReference>
<dbReference type="PANTHER" id="PTHR21708">
    <property type="entry name" value="PROBABLE 2-DEHYDROPANTOATE 2-REDUCTASE"/>
    <property type="match status" value="1"/>
</dbReference>
<dbReference type="Pfam" id="PF08546">
    <property type="entry name" value="ApbA_C"/>
    <property type="match status" value="1"/>
</dbReference>
<dbReference type="EMBL" id="KU144975">
    <property type="protein sequence ID" value="AMK59255.1"/>
    <property type="molecule type" value="Genomic_DNA"/>
</dbReference>
<feature type="domain" description="Ketopantoate reductase C-terminal" evidence="2">
    <location>
        <begin position="181"/>
        <end position="330"/>
    </location>
</feature>
<sequence length="338" mass="36835">MRFIICGAGGLGSVIGGMLARAGEDVTLVGRPRHMDAIRANGLHITGIYGDFVVREHLTCVTHPDQAPGEFDLMILLTKAKDTETALAEAASLKDRVRMVCSFQNGIGKEERLRDWAGHDKVIGASTIEGGVLLEPGHVMAGLTTPTTAYFGELDGGVTPRIEAIVAAFQNAGFGTKATQDIRQVLWEKLMQIGTASGWSVSTLGLPLTFPDGLEVRAGAVNYILLARDFLKVYKAMGYAPQNFYAPMGQFREYDSLPFDAAVDLMMQLGVRFRQRMQASGETEGRTSMHQDLHRRRKMEVDIILKPYLDKAGELGVDVPVLQYVYGVAKVQDSGLAD</sequence>
<dbReference type="AlphaFoldDB" id="A0A126SY62"/>
<evidence type="ECO:0000259" key="2">
    <source>
        <dbReference type="Pfam" id="PF08546"/>
    </source>
</evidence>
<dbReference type="PANTHER" id="PTHR21708:SF26">
    <property type="entry name" value="2-DEHYDROPANTOATE 2-REDUCTASE"/>
    <property type="match status" value="1"/>
</dbReference>
<name>A0A126SY62_9BACT</name>
<dbReference type="InterPro" id="IPR008927">
    <property type="entry name" value="6-PGluconate_DH-like_C_sf"/>
</dbReference>
<dbReference type="InterPro" id="IPR036291">
    <property type="entry name" value="NAD(P)-bd_dom_sf"/>
</dbReference>
<dbReference type="Gene3D" id="1.10.1040.10">
    <property type="entry name" value="N-(1-d-carboxylethyl)-l-norvaline Dehydrogenase, domain 2"/>
    <property type="match status" value="1"/>
</dbReference>
<evidence type="ECO:0000313" key="3">
    <source>
        <dbReference type="EMBL" id="AMK59255.1"/>
    </source>
</evidence>
<reference evidence="3" key="1">
    <citation type="journal article" date="2016" name="Appl. Environ. Microbiol.">
        <title>Functional Metagenomics of a Biostimulated Petroleum-Contaminated Soil Reveals an Extraordinary Diversity of Extradiol Dioxygenases.</title>
        <authorList>
            <person name="Terron-Gonzalez L."/>
            <person name="Martin-Cabello G."/>
            <person name="Ferrer M."/>
            <person name="Santero E."/>
        </authorList>
    </citation>
    <scope>NUCLEOTIDE SEQUENCE</scope>
</reference>
<accession>A0A126SY62</accession>
<protein>
    <submittedName>
        <fullName evidence="3">Ketopantoate reductase ApbA/PanE</fullName>
    </submittedName>
</protein>
<proteinExistence type="predicted"/>
<feature type="domain" description="Ketopantoate reductase N-terminal" evidence="1">
    <location>
        <begin position="4"/>
        <end position="155"/>
    </location>
</feature>
<dbReference type="InterPro" id="IPR013328">
    <property type="entry name" value="6PGD_dom2"/>
</dbReference>
<dbReference type="GO" id="GO:0005737">
    <property type="term" value="C:cytoplasm"/>
    <property type="evidence" value="ECO:0007669"/>
    <property type="project" value="TreeGrafter"/>
</dbReference>
<dbReference type="InterPro" id="IPR013752">
    <property type="entry name" value="KPA_reductase"/>
</dbReference>
<dbReference type="InterPro" id="IPR013332">
    <property type="entry name" value="KPR_N"/>
</dbReference>
<organism evidence="3">
    <name type="scientific">uncultured bacterium UPO47</name>
    <dbReference type="NCBI Taxonomy" id="1776972"/>
    <lineage>
        <taxon>Bacteria</taxon>
        <taxon>environmental samples</taxon>
    </lineage>
</organism>
<dbReference type="SUPFAM" id="SSF51735">
    <property type="entry name" value="NAD(P)-binding Rossmann-fold domains"/>
    <property type="match status" value="1"/>
</dbReference>
<evidence type="ECO:0000259" key="1">
    <source>
        <dbReference type="Pfam" id="PF02558"/>
    </source>
</evidence>
<dbReference type="InterPro" id="IPR051402">
    <property type="entry name" value="KPR-Related"/>
</dbReference>
<dbReference type="Gene3D" id="3.40.50.720">
    <property type="entry name" value="NAD(P)-binding Rossmann-like Domain"/>
    <property type="match status" value="1"/>
</dbReference>
<dbReference type="SUPFAM" id="SSF48179">
    <property type="entry name" value="6-phosphogluconate dehydrogenase C-terminal domain-like"/>
    <property type="match status" value="1"/>
</dbReference>